<evidence type="ECO:0000313" key="9">
    <source>
        <dbReference type="Proteomes" id="UP000799770"/>
    </source>
</evidence>
<feature type="compositionally biased region" description="Low complexity" evidence="5">
    <location>
        <begin position="329"/>
        <end position="340"/>
    </location>
</feature>
<dbReference type="Pfam" id="PF22600">
    <property type="entry name" value="MTPAP-like_central"/>
    <property type="match status" value="1"/>
</dbReference>
<feature type="domain" description="PAP-associated" evidence="6">
    <location>
        <begin position="624"/>
        <end position="680"/>
    </location>
</feature>
<dbReference type="OrthoDB" id="273917at2759"/>
<sequence>MGDTYRPSRPPPRDGPHNGPLPLMSRMTFSGGGGDSYGPGADAQTQRGGQDRAYAEFTFEAGRQGPRFPPSRPNDYNPPARGGARNGRGGRNNHGDAIPTGPAHGGRRDRNNNFSGRRGGRPFRPPPGPHQRPILQLGESTPEHVLGVADGSSKFRDLDDLSESEAEMQLDNDTGLEDASNGPVDTKKSRLNAGSHADGDSVPRWSNPDFYTAAPPPSDTTGKRKDFVSLIRKAKKDAAEQGGSRNALTANDDFISFNDDDRRAPAVFTPLNNGNRRPHPLPPPPPPPARSSYRSTLPPPPPPPPVVGSLNDAITAGALPGPPKKRAADAAAIAKPQHAQKGAKRKRGEQEGAILEEWLPTQQSPSAPWCQADHSHHRSQMTQCTYAIDGNVLERCSIPKPSSPDTTPFNVATRSRFLTCGRLHNEIMDFYDYVKPDDHENRVRENLMNRIQQTLLGNQKLPFKGRVLCFGSYPAGLYLPTADMDLVYASNQYINGGHAVIDTGSGAPQVKKMLWAAARRLEQAGIATDLTVIAKAKVPIIKFIDRITGIKVDLSFENLSGVQAQATFREWKRIYPDMPYLVALVKQFLLMRGLNDVHVGGLGGFSTICLAVSHIQLQDPPSDLGEMFLKFMECYGNFDLRKNRIVMDPPGLVNKTQWGIDGRQEKPDGLSIQDPNNPTNNISGGSNKAKDIFNLFKSAHRAIRERMDMLSTTGKPKKPVSILECLFGGNYMSYDWHRAHIKSVK</sequence>
<keyword evidence="4" id="KW-0460">Magnesium</keyword>
<dbReference type="GO" id="GO:1990817">
    <property type="term" value="F:poly(A) RNA polymerase activity"/>
    <property type="evidence" value="ECO:0007669"/>
    <property type="project" value="UniProtKB-EC"/>
</dbReference>
<evidence type="ECO:0000259" key="7">
    <source>
        <dbReference type="Pfam" id="PF22600"/>
    </source>
</evidence>
<evidence type="ECO:0000259" key="6">
    <source>
        <dbReference type="Pfam" id="PF03828"/>
    </source>
</evidence>
<protein>
    <recommendedName>
        <fullName evidence="2">polynucleotide adenylyltransferase</fullName>
        <ecNumber evidence="2">2.7.7.19</ecNumber>
    </recommendedName>
</protein>
<feature type="compositionally biased region" description="Pro residues" evidence="5">
    <location>
        <begin position="297"/>
        <end position="306"/>
    </location>
</feature>
<dbReference type="PANTHER" id="PTHR23092:SF15">
    <property type="entry name" value="INACTIVE NON-CANONICAL POLY(A) RNA POLYMERASE PROTEIN TRF4-2-RELATED"/>
    <property type="match status" value="1"/>
</dbReference>
<feature type="region of interest" description="Disordered" evidence="5">
    <location>
        <begin position="1"/>
        <end position="350"/>
    </location>
</feature>
<dbReference type="EC" id="2.7.7.19" evidence="2"/>
<evidence type="ECO:0000256" key="5">
    <source>
        <dbReference type="SAM" id="MobiDB-lite"/>
    </source>
</evidence>
<dbReference type="SUPFAM" id="SSF81301">
    <property type="entry name" value="Nucleotidyltransferase"/>
    <property type="match status" value="1"/>
</dbReference>
<dbReference type="InterPro" id="IPR043519">
    <property type="entry name" value="NT_sf"/>
</dbReference>
<dbReference type="GO" id="GO:0010605">
    <property type="term" value="P:negative regulation of macromolecule metabolic process"/>
    <property type="evidence" value="ECO:0007669"/>
    <property type="project" value="UniProtKB-ARBA"/>
</dbReference>
<proteinExistence type="inferred from homology"/>
<dbReference type="GO" id="GO:0046872">
    <property type="term" value="F:metal ion binding"/>
    <property type="evidence" value="ECO:0007669"/>
    <property type="project" value="UniProtKB-KW"/>
</dbReference>
<dbReference type="Gene3D" id="1.10.1410.10">
    <property type="match status" value="1"/>
</dbReference>
<dbReference type="PANTHER" id="PTHR23092">
    <property type="entry name" value="POLY(A) RNA POLYMERASE"/>
    <property type="match status" value="1"/>
</dbReference>
<keyword evidence="9" id="KW-1185">Reference proteome</keyword>
<gene>
    <name evidence="8" type="ORF">BDV96DRAFT_55357</name>
</gene>
<dbReference type="Proteomes" id="UP000799770">
    <property type="component" value="Unassembled WGS sequence"/>
</dbReference>
<feature type="compositionally biased region" description="Acidic residues" evidence="5">
    <location>
        <begin position="160"/>
        <end position="176"/>
    </location>
</feature>
<dbReference type="Pfam" id="PF03828">
    <property type="entry name" value="PAP_assoc"/>
    <property type="match status" value="1"/>
</dbReference>
<dbReference type="CDD" id="cd05402">
    <property type="entry name" value="NT_PAP_TUTase"/>
    <property type="match status" value="1"/>
</dbReference>
<dbReference type="SUPFAM" id="SSF81631">
    <property type="entry name" value="PAP/OAS1 substrate-binding domain"/>
    <property type="match status" value="1"/>
</dbReference>
<reference evidence="8" key="1">
    <citation type="journal article" date="2020" name="Stud. Mycol.">
        <title>101 Dothideomycetes genomes: a test case for predicting lifestyles and emergence of pathogens.</title>
        <authorList>
            <person name="Haridas S."/>
            <person name="Albert R."/>
            <person name="Binder M."/>
            <person name="Bloem J."/>
            <person name="Labutti K."/>
            <person name="Salamov A."/>
            <person name="Andreopoulos B."/>
            <person name="Baker S."/>
            <person name="Barry K."/>
            <person name="Bills G."/>
            <person name="Bluhm B."/>
            <person name="Cannon C."/>
            <person name="Castanera R."/>
            <person name="Culley D."/>
            <person name="Daum C."/>
            <person name="Ezra D."/>
            <person name="Gonzalez J."/>
            <person name="Henrissat B."/>
            <person name="Kuo A."/>
            <person name="Liang C."/>
            <person name="Lipzen A."/>
            <person name="Lutzoni F."/>
            <person name="Magnuson J."/>
            <person name="Mondo S."/>
            <person name="Nolan M."/>
            <person name="Ohm R."/>
            <person name="Pangilinan J."/>
            <person name="Park H.-J."/>
            <person name="Ramirez L."/>
            <person name="Alfaro M."/>
            <person name="Sun H."/>
            <person name="Tritt A."/>
            <person name="Yoshinaga Y."/>
            <person name="Zwiers L.-H."/>
            <person name="Turgeon B."/>
            <person name="Goodwin S."/>
            <person name="Spatafora J."/>
            <person name="Crous P."/>
            <person name="Grigoriev I."/>
        </authorList>
    </citation>
    <scope>NUCLEOTIDE SEQUENCE</scope>
    <source>
        <strain evidence="8">CBS 627.86</strain>
    </source>
</reference>
<dbReference type="InterPro" id="IPR054708">
    <property type="entry name" value="MTPAP-like_central"/>
</dbReference>
<evidence type="ECO:0000313" key="8">
    <source>
        <dbReference type="EMBL" id="KAF2115742.1"/>
    </source>
</evidence>
<dbReference type="GO" id="GO:0031499">
    <property type="term" value="C:TRAMP complex"/>
    <property type="evidence" value="ECO:0007669"/>
    <property type="project" value="TreeGrafter"/>
</dbReference>
<feature type="compositionally biased region" description="Pro residues" evidence="5">
    <location>
        <begin position="280"/>
        <end position="289"/>
    </location>
</feature>
<feature type="domain" description="Poly(A) RNA polymerase mitochondrial-like central palm" evidence="7">
    <location>
        <begin position="423"/>
        <end position="566"/>
    </location>
</feature>
<evidence type="ECO:0000256" key="3">
    <source>
        <dbReference type="ARBA" id="ARBA00022723"/>
    </source>
</evidence>
<dbReference type="GO" id="GO:0031123">
    <property type="term" value="P:RNA 3'-end processing"/>
    <property type="evidence" value="ECO:0007669"/>
    <property type="project" value="TreeGrafter"/>
</dbReference>
<dbReference type="InterPro" id="IPR002058">
    <property type="entry name" value="PAP_assoc"/>
</dbReference>
<comment type="similarity">
    <text evidence="1">Belongs to the DNA polymerase type-B-like family.</text>
</comment>
<dbReference type="Gene3D" id="3.30.460.10">
    <property type="entry name" value="Beta Polymerase, domain 2"/>
    <property type="match status" value="1"/>
</dbReference>
<keyword evidence="3" id="KW-0479">Metal-binding</keyword>
<dbReference type="GO" id="GO:0043634">
    <property type="term" value="P:polyadenylation-dependent ncRNA catabolic process"/>
    <property type="evidence" value="ECO:0007669"/>
    <property type="project" value="TreeGrafter"/>
</dbReference>
<evidence type="ECO:0000256" key="2">
    <source>
        <dbReference type="ARBA" id="ARBA00012388"/>
    </source>
</evidence>
<dbReference type="EMBL" id="ML977322">
    <property type="protein sequence ID" value="KAF2115742.1"/>
    <property type="molecule type" value="Genomic_DNA"/>
</dbReference>
<name>A0A6A5Z8H9_9PLEO</name>
<organism evidence="8 9">
    <name type="scientific">Lophiotrema nucula</name>
    <dbReference type="NCBI Taxonomy" id="690887"/>
    <lineage>
        <taxon>Eukaryota</taxon>
        <taxon>Fungi</taxon>
        <taxon>Dikarya</taxon>
        <taxon>Ascomycota</taxon>
        <taxon>Pezizomycotina</taxon>
        <taxon>Dothideomycetes</taxon>
        <taxon>Pleosporomycetidae</taxon>
        <taxon>Pleosporales</taxon>
        <taxon>Lophiotremataceae</taxon>
        <taxon>Lophiotrema</taxon>
    </lineage>
</organism>
<accession>A0A6A5Z8H9</accession>
<dbReference type="GO" id="GO:0005730">
    <property type="term" value="C:nucleolus"/>
    <property type="evidence" value="ECO:0007669"/>
    <property type="project" value="TreeGrafter"/>
</dbReference>
<dbReference type="AlphaFoldDB" id="A0A6A5Z8H9"/>
<dbReference type="GO" id="GO:0003729">
    <property type="term" value="F:mRNA binding"/>
    <property type="evidence" value="ECO:0007669"/>
    <property type="project" value="TreeGrafter"/>
</dbReference>
<evidence type="ECO:0000256" key="4">
    <source>
        <dbReference type="ARBA" id="ARBA00022842"/>
    </source>
</evidence>
<dbReference type="InterPro" id="IPR045862">
    <property type="entry name" value="Trf4-like"/>
</dbReference>
<evidence type="ECO:0000256" key="1">
    <source>
        <dbReference type="ARBA" id="ARBA00008593"/>
    </source>
</evidence>